<evidence type="ECO:0000313" key="1">
    <source>
        <dbReference type="EMBL" id="CAH3157629.1"/>
    </source>
</evidence>
<reference evidence="1 2" key="1">
    <citation type="submission" date="2022-05" db="EMBL/GenBank/DDBJ databases">
        <authorList>
            <consortium name="Genoscope - CEA"/>
            <person name="William W."/>
        </authorList>
    </citation>
    <scope>NUCLEOTIDE SEQUENCE [LARGE SCALE GENOMIC DNA]</scope>
</reference>
<dbReference type="EMBL" id="CALNXI010001151">
    <property type="protein sequence ID" value="CAH3157629.1"/>
    <property type="molecule type" value="Genomic_DNA"/>
</dbReference>
<name>A0ABN8Q5V2_9CNID</name>
<dbReference type="Proteomes" id="UP001159427">
    <property type="component" value="Unassembled WGS sequence"/>
</dbReference>
<keyword evidence="2" id="KW-1185">Reference proteome</keyword>
<evidence type="ECO:0000313" key="2">
    <source>
        <dbReference type="Proteomes" id="UP001159427"/>
    </source>
</evidence>
<comment type="caution">
    <text evidence="1">The sequence shown here is derived from an EMBL/GenBank/DDBJ whole genome shotgun (WGS) entry which is preliminary data.</text>
</comment>
<protein>
    <submittedName>
        <fullName evidence="1">Uncharacterized protein</fullName>
    </submittedName>
</protein>
<organism evidence="1 2">
    <name type="scientific">Porites evermanni</name>
    <dbReference type="NCBI Taxonomy" id="104178"/>
    <lineage>
        <taxon>Eukaryota</taxon>
        <taxon>Metazoa</taxon>
        <taxon>Cnidaria</taxon>
        <taxon>Anthozoa</taxon>
        <taxon>Hexacorallia</taxon>
        <taxon>Scleractinia</taxon>
        <taxon>Fungiina</taxon>
        <taxon>Poritidae</taxon>
        <taxon>Porites</taxon>
    </lineage>
</organism>
<sequence>MDSFQKFDYQELPTKDEFFSILTQEGISDEEYPHAQKVWDIFQINSMGEYYYLYQSDVLPLADVFENFRGTCLKYYQLDPAHYFTSLGLSWSAMLKMTGI</sequence>
<proteinExistence type="predicted"/>
<gene>
    <name evidence="1" type="ORF">PEVE_00002581</name>
</gene>
<accession>A0ABN8Q5V2</accession>